<dbReference type="PANTHER" id="PTHR33067">
    <property type="entry name" value="RNA-DIRECTED DNA POLYMERASE-RELATED"/>
    <property type="match status" value="1"/>
</dbReference>
<keyword evidence="2" id="KW-1185">Reference proteome</keyword>
<comment type="caution">
    <text evidence="1">The sequence shown here is derived from an EMBL/GenBank/DDBJ whole genome shotgun (WGS) entry which is preliminary data.</text>
</comment>
<sequence>MLTEECSALLQKTLPRKCKDLGSFTIPCTIGGIEIGRALCDLGANVNLMPLSIMKKLNCGEAKPTRMTLILADCTKVYPHGILEDVLVRVDDTIFPADFVIMDIEEDEEAPILLGRPFLTTGKALIDMETGEIKFRVDGKEVTFNLNNMVQPKETPKCYQVDLIVTLIKEQRETPPPGVERVLVQSIEQEEEGEDAETNLSVKWLEDPSKMPCRYESLKLDPEEKPKPLELKELPPHLKCVFLGEGKT</sequence>
<dbReference type="SUPFAM" id="SSF50630">
    <property type="entry name" value="Acid proteases"/>
    <property type="match status" value="1"/>
</dbReference>
<dbReference type="InterPro" id="IPR021109">
    <property type="entry name" value="Peptidase_aspartic_dom_sf"/>
</dbReference>
<dbReference type="Proteomes" id="UP000265520">
    <property type="component" value="Unassembled WGS sequence"/>
</dbReference>
<evidence type="ECO:0000313" key="1">
    <source>
        <dbReference type="EMBL" id="MCI06819.1"/>
    </source>
</evidence>
<accession>A0A392P5V5</accession>
<evidence type="ECO:0000313" key="2">
    <source>
        <dbReference type="Proteomes" id="UP000265520"/>
    </source>
</evidence>
<name>A0A392P5V5_9FABA</name>
<dbReference type="EMBL" id="LXQA010063170">
    <property type="protein sequence ID" value="MCI06819.1"/>
    <property type="molecule type" value="Genomic_DNA"/>
</dbReference>
<dbReference type="CDD" id="cd00303">
    <property type="entry name" value="retropepsin_like"/>
    <property type="match status" value="1"/>
</dbReference>
<organism evidence="1 2">
    <name type="scientific">Trifolium medium</name>
    <dbReference type="NCBI Taxonomy" id="97028"/>
    <lineage>
        <taxon>Eukaryota</taxon>
        <taxon>Viridiplantae</taxon>
        <taxon>Streptophyta</taxon>
        <taxon>Embryophyta</taxon>
        <taxon>Tracheophyta</taxon>
        <taxon>Spermatophyta</taxon>
        <taxon>Magnoliopsida</taxon>
        <taxon>eudicotyledons</taxon>
        <taxon>Gunneridae</taxon>
        <taxon>Pentapetalae</taxon>
        <taxon>rosids</taxon>
        <taxon>fabids</taxon>
        <taxon>Fabales</taxon>
        <taxon>Fabaceae</taxon>
        <taxon>Papilionoideae</taxon>
        <taxon>50 kb inversion clade</taxon>
        <taxon>NPAAA clade</taxon>
        <taxon>Hologalegina</taxon>
        <taxon>IRL clade</taxon>
        <taxon>Trifolieae</taxon>
        <taxon>Trifolium</taxon>
    </lineage>
</organism>
<proteinExistence type="predicted"/>
<dbReference type="AlphaFoldDB" id="A0A392P5V5"/>
<dbReference type="Gene3D" id="2.40.70.10">
    <property type="entry name" value="Acid Proteases"/>
    <property type="match status" value="1"/>
</dbReference>
<protein>
    <recommendedName>
        <fullName evidence="3">Aspartic peptidase DDI1-type domain-containing protein</fullName>
    </recommendedName>
</protein>
<dbReference type="PANTHER" id="PTHR33067:SF39">
    <property type="entry name" value="TRANSCRIPTION FACTOR INTERACTOR AND REGULATOR CCHC(ZN) FAMILY"/>
    <property type="match status" value="1"/>
</dbReference>
<reference evidence="1 2" key="1">
    <citation type="journal article" date="2018" name="Front. Plant Sci.">
        <title>Red Clover (Trifolium pratense) and Zigzag Clover (T. medium) - A Picture of Genomic Similarities and Differences.</title>
        <authorList>
            <person name="Dluhosova J."/>
            <person name="Istvanek J."/>
            <person name="Nedelnik J."/>
            <person name="Repkova J."/>
        </authorList>
    </citation>
    <scope>NUCLEOTIDE SEQUENCE [LARGE SCALE GENOMIC DNA]</scope>
    <source>
        <strain evidence="2">cv. 10/8</strain>
        <tissue evidence="1">Leaf</tissue>
    </source>
</reference>
<evidence type="ECO:0008006" key="3">
    <source>
        <dbReference type="Google" id="ProtNLM"/>
    </source>
</evidence>